<dbReference type="InterPro" id="IPR050583">
    <property type="entry name" value="Mycobacterial_A85_antigen"/>
</dbReference>
<dbReference type="AlphaFoldDB" id="A0A425Y2T2"/>
<evidence type="ECO:0008006" key="3">
    <source>
        <dbReference type="Google" id="ProtNLM"/>
    </source>
</evidence>
<dbReference type="InterPro" id="IPR029058">
    <property type="entry name" value="AB_hydrolase_fold"/>
</dbReference>
<comment type="caution">
    <text evidence="1">The sequence shown here is derived from an EMBL/GenBank/DDBJ whole genome shotgun (WGS) entry which is preliminary data.</text>
</comment>
<accession>A0A425Y2T2</accession>
<dbReference type="SUPFAM" id="SSF53474">
    <property type="entry name" value="alpha/beta-Hydrolases"/>
    <property type="match status" value="1"/>
</dbReference>
<dbReference type="EMBL" id="QQWG01000006">
    <property type="protein sequence ID" value="RRG22126.1"/>
    <property type="molecule type" value="Genomic_DNA"/>
</dbReference>
<dbReference type="Pfam" id="PF00756">
    <property type="entry name" value="Esterase"/>
    <property type="match status" value="1"/>
</dbReference>
<evidence type="ECO:0000313" key="1">
    <source>
        <dbReference type="EMBL" id="RRG22126.1"/>
    </source>
</evidence>
<organism evidence="1 2">
    <name type="scientific">Ancylomarina euxinus</name>
    <dbReference type="NCBI Taxonomy" id="2283627"/>
    <lineage>
        <taxon>Bacteria</taxon>
        <taxon>Pseudomonadati</taxon>
        <taxon>Bacteroidota</taxon>
        <taxon>Bacteroidia</taxon>
        <taxon>Marinilabiliales</taxon>
        <taxon>Marinifilaceae</taxon>
        <taxon>Ancylomarina</taxon>
    </lineage>
</organism>
<keyword evidence="2" id="KW-1185">Reference proteome</keyword>
<dbReference type="OrthoDB" id="9803578at2"/>
<dbReference type="Proteomes" id="UP000285794">
    <property type="component" value="Unassembled WGS sequence"/>
</dbReference>
<dbReference type="InterPro" id="IPR000801">
    <property type="entry name" value="Esterase-like"/>
</dbReference>
<dbReference type="Gene3D" id="3.40.50.1820">
    <property type="entry name" value="alpha/beta hydrolase"/>
    <property type="match status" value="1"/>
</dbReference>
<dbReference type="PANTHER" id="PTHR48098">
    <property type="entry name" value="ENTEROCHELIN ESTERASE-RELATED"/>
    <property type="match status" value="1"/>
</dbReference>
<sequence>MLIDSTDLLEMTLAFDITRAIGKYTISSFESMVRAQVPYFVYLPPNWDPNRSYRLILFLHGQGGDEETFSKYVRAEDLNQWIKLKKIPDVVIAGVRGDENRDLIQWFTPENEALLIPELNGEFIEFCRANFKAGGVKEGVSIEGHSRGGGGALHYLFKYPNSFKSVISMGYVSDYSLALNKEMVSDNRQTLIDSGVKLYLEIGTEDRFVRDQNRKASFAMHDYLDEIKLPHSFEYLHGVEHGFDSFWHHYSDEGIQNGLRHLKRHCEGL</sequence>
<proteinExistence type="predicted"/>
<reference evidence="1 2" key="1">
    <citation type="submission" date="2018-07" db="EMBL/GenBank/DDBJ databases">
        <title>Draft genome sequence of Ancylomarina sp. M1P.</title>
        <authorList>
            <person name="Yadav S."/>
            <person name="Villanueva L."/>
            <person name="Damste J.S.S."/>
        </authorList>
    </citation>
    <scope>NUCLEOTIDE SEQUENCE [LARGE SCALE GENOMIC DNA]</scope>
    <source>
        <strain evidence="1 2">M1P</strain>
    </source>
</reference>
<gene>
    <name evidence="1" type="ORF">DWB61_07925</name>
</gene>
<evidence type="ECO:0000313" key="2">
    <source>
        <dbReference type="Proteomes" id="UP000285794"/>
    </source>
</evidence>
<name>A0A425Y2T2_9BACT</name>
<protein>
    <recommendedName>
        <fullName evidence="3">Esterase</fullName>
    </recommendedName>
</protein>
<dbReference type="RefSeq" id="WP_125030356.1">
    <property type="nucleotide sequence ID" value="NZ_JAPXVP010000006.1"/>
</dbReference>